<feature type="compositionally biased region" description="Polar residues" evidence="1">
    <location>
        <begin position="1"/>
        <end position="10"/>
    </location>
</feature>
<organism evidence="2 3">
    <name type="scientific">Ditylenchus dipsaci</name>
    <dbReference type="NCBI Taxonomy" id="166011"/>
    <lineage>
        <taxon>Eukaryota</taxon>
        <taxon>Metazoa</taxon>
        <taxon>Ecdysozoa</taxon>
        <taxon>Nematoda</taxon>
        <taxon>Chromadorea</taxon>
        <taxon>Rhabditida</taxon>
        <taxon>Tylenchina</taxon>
        <taxon>Tylenchomorpha</taxon>
        <taxon>Sphaerularioidea</taxon>
        <taxon>Anguinidae</taxon>
        <taxon>Anguininae</taxon>
        <taxon>Ditylenchus</taxon>
    </lineage>
</organism>
<feature type="region of interest" description="Disordered" evidence="1">
    <location>
        <begin position="1"/>
        <end position="68"/>
    </location>
</feature>
<dbReference type="AlphaFoldDB" id="A0A915DJ96"/>
<dbReference type="Proteomes" id="UP000887574">
    <property type="component" value="Unplaced"/>
</dbReference>
<dbReference type="WBParaSite" id="jg20625">
    <property type="protein sequence ID" value="jg20625"/>
    <property type="gene ID" value="jg20625"/>
</dbReference>
<accession>A0A915DJ96</accession>
<name>A0A915DJ96_9BILA</name>
<evidence type="ECO:0000313" key="3">
    <source>
        <dbReference type="WBParaSite" id="jg20625"/>
    </source>
</evidence>
<reference evidence="3" key="1">
    <citation type="submission" date="2022-11" db="UniProtKB">
        <authorList>
            <consortium name="WormBaseParasite"/>
        </authorList>
    </citation>
    <scope>IDENTIFICATION</scope>
</reference>
<keyword evidence="2" id="KW-1185">Reference proteome</keyword>
<sequence length="94" mass="10479">MASREYSSSRNIKKGYRKISESAGRLNTNRRNLPVLDSNEPSGPIVQKSHSFSKESSSAGVIEGGERSQLLSKEHWEVPLYYHPPPHSEKAGVQ</sequence>
<evidence type="ECO:0000313" key="2">
    <source>
        <dbReference type="Proteomes" id="UP000887574"/>
    </source>
</evidence>
<evidence type="ECO:0000256" key="1">
    <source>
        <dbReference type="SAM" id="MobiDB-lite"/>
    </source>
</evidence>
<protein>
    <submittedName>
        <fullName evidence="3">Uncharacterized protein</fullName>
    </submittedName>
</protein>
<proteinExistence type="predicted"/>